<evidence type="ECO:0000313" key="6">
    <source>
        <dbReference type="EMBL" id="GAG52072.1"/>
    </source>
</evidence>
<dbReference type="PRINTS" id="PR01179">
    <property type="entry name" value="ODADCRBXLASE"/>
</dbReference>
<evidence type="ECO:0000256" key="3">
    <source>
        <dbReference type="ARBA" id="ARBA00022898"/>
    </source>
</evidence>
<evidence type="ECO:0000259" key="5">
    <source>
        <dbReference type="Pfam" id="PF00278"/>
    </source>
</evidence>
<dbReference type="PANTHER" id="PTHR43727">
    <property type="entry name" value="DIAMINOPIMELATE DECARBOXYLASE"/>
    <property type="match status" value="1"/>
</dbReference>
<feature type="non-terminal residue" evidence="6">
    <location>
        <position position="1"/>
    </location>
</feature>
<evidence type="ECO:0000256" key="1">
    <source>
        <dbReference type="ARBA" id="ARBA00001933"/>
    </source>
</evidence>
<dbReference type="EMBL" id="BARS01050877">
    <property type="protein sequence ID" value="GAG52072.1"/>
    <property type="molecule type" value="Genomic_DNA"/>
</dbReference>
<accession>X0Z085</accession>
<dbReference type="PANTHER" id="PTHR43727:SF2">
    <property type="entry name" value="GROUP IV DECARBOXYLASE"/>
    <property type="match status" value="1"/>
</dbReference>
<dbReference type="GO" id="GO:0009089">
    <property type="term" value="P:lysine biosynthetic process via diaminopimelate"/>
    <property type="evidence" value="ECO:0007669"/>
    <property type="project" value="InterPro"/>
</dbReference>
<comment type="cofactor">
    <cofactor evidence="1">
        <name>pyridoxal 5'-phosphate</name>
        <dbReference type="ChEBI" id="CHEBI:597326"/>
    </cofactor>
</comment>
<dbReference type="InterPro" id="IPR022643">
    <property type="entry name" value="De-COase2_C"/>
</dbReference>
<feature type="domain" description="Orn/DAP/Arg decarboxylase 2 C-terminal" evidence="5">
    <location>
        <begin position="46"/>
        <end position="136"/>
    </location>
</feature>
<protein>
    <recommendedName>
        <fullName evidence="5">Orn/DAP/Arg decarboxylase 2 C-terminal domain-containing protein</fullName>
    </recommendedName>
</protein>
<name>X0Z085_9ZZZZ</name>
<sequence>YLEDIPAPSMAEYAAAIVSALTEACRTRSLPLPRLVVEPGRAIVGQACVALYTVGARKEIPGVRTYVAVDGGMGDNIRPALYSARYSALVASKVGEAEGERVTIAGKFCESGDVLVRDADLPRLEAGDLLAVASAGAYCLPMASNYNAFLRPAIVMVKDGAARLIRRRETYEDLMRCDVYPPES</sequence>
<reference evidence="6" key="1">
    <citation type="journal article" date="2014" name="Front. Microbiol.">
        <title>High frequency of phylogenetically diverse reductive dehalogenase-homologous genes in deep subseafloor sedimentary metagenomes.</title>
        <authorList>
            <person name="Kawai M."/>
            <person name="Futagami T."/>
            <person name="Toyoda A."/>
            <person name="Takaki Y."/>
            <person name="Nishi S."/>
            <person name="Hori S."/>
            <person name="Arai W."/>
            <person name="Tsubouchi T."/>
            <person name="Morono Y."/>
            <person name="Uchiyama I."/>
            <person name="Ito T."/>
            <person name="Fujiyama A."/>
            <person name="Inagaki F."/>
            <person name="Takami H."/>
        </authorList>
    </citation>
    <scope>NUCLEOTIDE SEQUENCE</scope>
    <source>
        <strain evidence="6">Expedition CK06-06</strain>
    </source>
</reference>
<dbReference type="AlphaFoldDB" id="X0Z085"/>
<keyword evidence="4" id="KW-0456">Lyase</keyword>
<dbReference type="Gene3D" id="3.20.20.10">
    <property type="entry name" value="Alanine racemase"/>
    <property type="match status" value="1"/>
</dbReference>
<dbReference type="PRINTS" id="PR01181">
    <property type="entry name" value="DAPDCRBXLASE"/>
</dbReference>
<dbReference type="FunFam" id="2.40.37.10:FF:000003">
    <property type="entry name" value="Diaminopimelate decarboxylase"/>
    <property type="match status" value="1"/>
</dbReference>
<evidence type="ECO:0000256" key="2">
    <source>
        <dbReference type="ARBA" id="ARBA00022793"/>
    </source>
</evidence>
<comment type="caution">
    <text evidence="6">The sequence shown here is derived from an EMBL/GenBank/DDBJ whole genome shotgun (WGS) entry which is preliminary data.</text>
</comment>
<dbReference type="Gene3D" id="2.40.37.10">
    <property type="entry name" value="Lyase, Ornithine Decarboxylase, Chain A, domain 1"/>
    <property type="match status" value="1"/>
</dbReference>
<dbReference type="InterPro" id="IPR000183">
    <property type="entry name" value="Orn/DAP/Arg_de-COase"/>
</dbReference>
<dbReference type="SUPFAM" id="SSF50621">
    <property type="entry name" value="Alanine racemase C-terminal domain-like"/>
    <property type="match status" value="1"/>
</dbReference>
<gene>
    <name evidence="6" type="ORF">S01H1_75879</name>
</gene>
<dbReference type="GO" id="GO:0008836">
    <property type="term" value="F:diaminopimelate decarboxylase activity"/>
    <property type="evidence" value="ECO:0007669"/>
    <property type="project" value="InterPro"/>
</dbReference>
<dbReference type="Pfam" id="PF00278">
    <property type="entry name" value="Orn_DAP_Arg_deC"/>
    <property type="match status" value="1"/>
</dbReference>
<evidence type="ECO:0000256" key="4">
    <source>
        <dbReference type="ARBA" id="ARBA00023239"/>
    </source>
</evidence>
<proteinExistence type="predicted"/>
<dbReference type="InterPro" id="IPR029066">
    <property type="entry name" value="PLP-binding_barrel"/>
</dbReference>
<dbReference type="InterPro" id="IPR009006">
    <property type="entry name" value="Ala_racemase/Decarboxylase_C"/>
</dbReference>
<dbReference type="InterPro" id="IPR002986">
    <property type="entry name" value="DAP_deCOOHase_LysA"/>
</dbReference>
<organism evidence="6">
    <name type="scientific">marine sediment metagenome</name>
    <dbReference type="NCBI Taxonomy" id="412755"/>
    <lineage>
        <taxon>unclassified sequences</taxon>
        <taxon>metagenomes</taxon>
        <taxon>ecological metagenomes</taxon>
    </lineage>
</organism>
<keyword evidence="3" id="KW-0663">Pyridoxal phosphate</keyword>
<keyword evidence="2" id="KW-0210">Decarboxylase</keyword>